<dbReference type="InterPro" id="IPR003307">
    <property type="entry name" value="W2_domain"/>
</dbReference>
<dbReference type="SUPFAM" id="SSF51161">
    <property type="entry name" value="Trimeric LpxA-like enzymes"/>
    <property type="match status" value="1"/>
</dbReference>
<evidence type="ECO:0000313" key="11">
    <source>
        <dbReference type="EMBL" id="KNE57051.1"/>
    </source>
</evidence>
<dbReference type="CDD" id="cd11558">
    <property type="entry name" value="W2_eIF2B_epsilon"/>
    <property type="match status" value="1"/>
</dbReference>
<dbReference type="Pfam" id="PF25084">
    <property type="entry name" value="LbH_EIF2B"/>
    <property type="match status" value="1"/>
</dbReference>
<feature type="region of interest" description="Disordered" evidence="9">
    <location>
        <begin position="674"/>
        <end position="695"/>
    </location>
</feature>
<dbReference type="InterPro" id="IPR051956">
    <property type="entry name" value="eIF2B_epsilon"/>
</dbReference>
<dbReference type="OMA" id="FVICRSH"/>
<dbReference type="AlphaFoldDB" id="A0A0L0S3R9"/>
<dbReference type="SUPFAM" id="SSF53448">
    <property type="entry name" value="Nucleotide-diphospho-sugar transferases"/>
    <property type="match status" value="1"/>
</dbReference>
<dbReference type="Gene3D" id="2.160.10.10">
    <property type="entry name" value="Hexapeptide repeat proteins"/>
    <property type="match status" value="1"/>
</dbReference>
<dbReference type="PANTHER" id="PTHR45887:SF1">
    <property type="entry name" value="TRANSLATION INITIATION FACTOR EIF-2B SUBUNIT EPSILON"/>
    <property type="match status" value="1"/>
</dbReference>
<dbReference type="FunFam" id="3.90.550.10:FF:000066">
    <property type="entry name" value="Translation initiation factor eIF-2B subunit epsilon"/>
    <property type="match status" value="1"/>
</dbReference>
<proteinExistence type="inferred from homology"/>
<evidence type="ECO:0000256" key="9">
    <source>
        <dbReference type="SAM" id="MobiDB-lite"/>
    </source>
</evidence>
<evidence type="ECO:0000259" key="10">
    <source>
        <dbReference type="PROSITE" id="PS51363"/>
    </source>
</evidence>
<dbReference type="Pfam" id="PF02020">
    <property type="entry name" value="W2"/>
    <property type="match status" value="1"/>
</dbReference>
<dbReference type="SMART" id="SM00515">
    <property type="entry name" value="eIF5C"/>
    <property type="match status" value="1"/>
</dbReference>
<dbReference type="InterPro" id="IPR035543">
    <property type="entry name" value="eIF-2B_epsilon_N"/>
</dbReference>
<dbReference type="STRING" id="578462.A0A0L0S3R9"/>
<comment type="subunit">
    <text evidence="8">Component of the translation initiation factor 2B (eIF2B) complex which is a heterodecamer of two sets of five different subunits: alpha, beta, gamma, delta and epsilon. Subunits alpha, beta and delta comprise a regulatory subcomplex and subunits epsilon and gamma comprise a catalytic subcomplex. Within the complex, the hexameric regulatory complex resides at the center, with the two heterodimeric catalytic subcomplexes bound on opposite sides.</text>
</comment>
<keyword evidence="5" id="KW-0648">Protein biosynthesis</keyword>
<keyword evidence="4" id="KW-0396">Initiation factor</keyword>
<dbReference type="GO" id="GO:0005851">
    <property type="term" value="C:eukaryotic translation initiation factor 2B complex"/>
    <property type="evidence" value="ECO:0007669"/>
    <property type="project" value="TreeGrafter"/>
</dbReference>
<dbReference type="GO" id="GO:0031369">
    <property type="term" value="F:translation initiation factor binding"/>
    <property type="evidence" value="ECO:0007669"/>
    <property type="project" value="InterPro"/>
</dbReference>
<evidence type="ECO:0000256" key="6">
    <source>
        <dbReference type="ARBA" id="ARBA00044144"/>
    </source>
</evidence>
<organism evidence="11 12">
    <name type="scientific">Allomyces macrogynus (strain ATCC 38327)</name>
    <name type="common">Allomyces javanicus var. macrogynus</name>
    <dbReference type="NCBI Taxonomy" id="578462"/>
    <lineage>
        <taxon>Eukaryota</taxon>
        <taxon>Fungi</taxon>
        <taxon>Fungi incertae sedis</taxon>
        <taxon>Blastocladiomycota</taxon>
        <taxon>Blastocladiomycetes</taxon>
        <taxon>Blastocladiales</taxon>
        <taxon>Blastocladiaceae</taxon>
        <taxon>Allomyces</taxon>
    </lineage>
</organism>
<comment type="similarity">
    <text evidence="2">Belongs to the eIF-2B gamma/epsilon subunits family.</text>
</comment>
<dbReference type="Proteomes" id="UP000054350">
    <property type="component" value="Unassembled WGS sequence"/>
</dbReference>
<dbReference type="GO" id="GO:0003743">
    <property type="term" value="F:translation initiation factor activity"/>
    <property type="evidence" value="ECO:0007669"/>
    <property type="project" value="UniProtKB-KW"/>
</dbReference>
<feature type="domain" description="W2" evidence="10">
    <location>
        <begin position="515"/>
        <end position="683"/>
    </location>
</feature>
<sequence>MAPNNSNKLEAEEILQAVVVADSFDEKFMPLTRDLPRCLLPLCNVPLIEYTLEFLAVADVKEVFIVCCAHSDLIKEYILSSKWNDDTSSMKVNIIVSRSSMSMGDVLRELDSKSLLKHDFILVNGDVVSNLRLDGVLATHRARRAADKSTVMTMVLKEGAVFHGARGAPALFCINPTTSRCVQYIPIDDPAGPARQHDVALLPEVLAEHSDVAVRNDLIDCGVDICSVEVLALFSENFDYQDLRRDFVKGILESDLFVKSIYAHVVADAYAVRVRSTQLYDRVARDVLCRWTFPLVPDADALASLVIGGAAASSSAAHAAPVLYSRNNVYREKPVLLSRTTVLSKNVLVGRHGSIGAGTVLENCVVGRGCTIGKNVRLSNAYLWDGGHGWGRVYGRSRDCGQECGAERTGVVVPRGSMIGQGGGRGGMGWCCPERTRLMVDEDDESDATVVGPDGRGCKWVAEDEDDSDDEDTMSPELTMLIEEIGFSPSDLRAYLDRKALEHDLVDNDAVSESDESDDDAVEDAAEEVRATIQRALDQGHTLDNAMLELNTLKFACNLTFKDVRDEVVPCILAHVFIANDGNFKALLTRWMPVLATMLHGAKDQVDVLETVAAWFAAHLDKAKYLGTVAMVMYDLDLVEEEQFVAWFAKAEKSVETGMPAVCRAVRPFIQWLEEADDDDEDDEEESEEEDSDDE</sequence>
<evidence type="ECO:0000256" key="1">
    <source>
        <dbReference type="ARBA" id="ARBA00004514"/>
    </source>
</evidence>
<evidence type="ECO:0000256" key="3">
    <source>
        <dbReference type="ARBA" id="ARBA00022490"/>
    </source>
</evidence>
<dbReference type="SUPFAM" id="SSF48371">
    <property type="entry name" value="ARM repeat"/>
    <property type="match status" value="1"/>
</dbReference>
<keyword evidence="3" id="KW-0963">Cytoplasm</keyword>
<dbReference type="InterPro" id="IPR005835">
    <property type="entry name" value="NTP_transferase_dom"/>
</dbReference>
<dbReference type="Gene3D" id="1.25.40.180">
    <property type="match status" value="1"/>
</dbReference>
<evidence type="ECO:0000313" key="12">
    <source>
        <dbReference type="Proteomes" id="UP000054350"/>
    </source>
</evidence>
<dbReference type="CDD" id="cd04197">
    <property type="entry name" value="eIF-2B_epsilon_N"/>
    <property type="match status" value="1"/>
</dbReference>
<comment type="subcellular location">
    <subcellularLocation>
        <location evidence="1">Cytoplasm</location>
        <location evidence="1">Cytosol</location>
    </subcellularLocation>
</comment>
<dbReference type="InterPro" id="IPR011004">
    <property type="entry name" value="Trimer_LpxA-like_sf"/>
</dbReference>
<dbReference type="InterPro" id="IPR016024">
    <property type="entry name" value="ARM-type_fold"/>
</dbReference>
<evidence type="ECO:0000256" key="4">
    <source>
        <dbReference type="ARBA" id="ARBA00022540"/>
    </source>
</evidence>
<keyword evidence="12" id="KW-1185">Reference proteome</keyword>
<dbReference type="InterPro" id="IPR056764">
    <property type="entry name" value="LbH_EIF2B3/5"/>
</dbReference>
<dbReference type="InterPro" id="IPR044123">
    <property type="entry name" value="W2_eIF2B_epsilon"/>
</dbReference>
<protein>
    <recommendedName>
        <fullName evidence="6">Translation initiation factor eIF2B subunit epsilon</fullName>
    </recommendedName>
    <alternativeName>
        <fullName evidence="7">eIF2B GDP-GTP exchange factor subunit epsilon</fullName>
    </alternativeName>
</protein>
<dbReference type="Gene3D" id="3.90.550.10">
    <property type="entry name" value="Spore Coat Polysaccharide Biosynthesis Protein SpsA, Chain A"/>
    <property type="match status" value="1"/>
</dbReference>
<evidence type="ECO:0000256" key="8">
    <source>
        <dbReference type="ARBA" id="ARBA00046432"/>
    </source>
</evidence>
<dbReference type="InterPro" id="IPR029044">
    <property type="entry name" value="Nucleotide-diphossugar_trans"/>
</dbReference>
<evidence type="ECO:0000256" key="2">
    <source>
        <dbReference type="ARBA" id="ARBA00007878"/>
    </source>
</evidence>
<reference evidence="11 12" key="1">
    <citation type="submission" date="2009-11" db="EMBL/GenBank/DDBJ databases">
        <title>Annotation of Allomyces macrogynus ATCC 38327.</title>
        <authorList>
            <consortium name="The Broad Institute Genome Sequencing Platform"/>
            <person name="Russ C."/>
            <person name="Cuomo C."/>
            <person name="Burger G."/>
            <person name="Gray M.W."/>
            <person name="Holland P.W.H."/>
            <person name="King N."/>
            <person name="Lang F.B.F."/>
            <person name="Roger A.J."/>
            <person name="Ruiz-Trillo I."/>
            <person name="Young S.K."/>
            <person name="Zeng Q."/>
            <person name="Gargeya S."/>
            <person name="Fitzgerald M."/>
            <person name="Haas B."/>
            <person name="Abouelleil A."/>
            <person name="Alvarado L."/>
            <person name="Arachchi H.M."/>
            <person name="Berlin A."/>
            <person name="Chapman S.B."/>
            <person name="Gearin G."/>
            <person name="Goldberg J."/>
            <person name="Griggs A."/>
            <person name="Gujja S."/>
            <person name="Hansen M."/>
            <person name="Heiman D."/>
            <person name="Howarth C."/>
            <person name="Larimer J."/>
            <person name="Lui A."/>
            <person name="MacDonald P.J.P."/>
            <person name="McCowen C."/>
            <person name="Montmayeur A."/>
            <person name="Murphy C."/>
            <person name="Neiman D."/>
            <person name="Pearson M."/>
            <person name="Priest M."/>
            <person name="Roberts A."/>
            <person name="Saif S."/>
            <person name="Shea T."/>
            <person name="Sisk P."/>
            <person name="Stolte C."/>
            <person name="Sykes S."/>
            <person name="Wortman J."/>
            <person name="Nusbaum C."/>
            <person name="Birren B."/>
        </authorList>
    </citation>
    <scope>NUCLEOTIDE SEQUENCE [LARGE SCALE GENOMIC DNA]</scope>
    <source>
        <strain evidence="11 12">ATCC 38327</strain>
    </source>
</reference>
<gene>
    <name evidence="11" type="ORF">AMAG_02810</name>
</gene>
<dbReference type="eggNOG" id="KOG1461">
    <property type="taxonomic scope" value="Eukaryota"/>
</dbReference>
<dbReference type="OrthoDB" id="424572at2759"/>
<dbReference type="GO" id="GO:0005085">
    <property type="term" value="F:guanyl-nucleotide exchange factor activity"/>
    <property type="evidence" value="ECO:0007669"/>
    <property type="project" value="InterPro"/>
</dbReference>
<dbReference type="PANTHER" id="PTHR45887">
    <property type="entry name" value="TRANSLATION INITIATION FACTOR EIF-2B SUBUNIT EPSILON"/>
    <property type="match status" value="1"/>
</dbReference>
<evidence type="ECO:0000256" key="5">
    <source>
        <dbReference type="ARBA" id="ARBA00022917"/>
    </source>
</evidence>
<dbReference type="VEuPathDB" id="FungiDB:AMAG_02810"/>
<accession>A0A0L0S3R9</accession>
<name>A0A0L0S3R9_ALLM3</name>
<evidence type="ECO:0000256" key="7">
    <source>
        <dbReference type="ARBA" id="ARBA00044345"/>
    </source>
</evidence>
<feature type="compositionally biased region" description="Acidic residues" evidence="9">
    <location>
        <begin position="463"/>
        <end position="473"/>
    </location>
</feature>
<reference evidence="12" key="2">
    <citation type="submission" date="2009-11" db="EMBL/GenBank/DDBJ databases">
        <title>The Genome Sequence of Allomyces macrogynus strain ATCC 38327.</title>
        <authorList>
            <consortium name="The Broad Institute Genome Sequencing Platform"/>
            <person name="Russ C."/>
            <person name="Cuomo C."/>
            <person name="Shea T."/>
            <person name="Young S.K."/>
            <person name="Zeng Q."/>
            <person name="Koehrsen M."/>
            <person name="Haas B."/>
            <person name="Borodovsky M."/>
            <person name="Guigo R."/>
            <person name="Alvarado L."/>
            <person name="Berlin A."/>
            <person name="Borenstein D."/>
            <person name="Chen Z."/>
            <person name="Engels R."/>
            <person name="Freedman E."/>
            <person name="Gellesch M."/>
            <person name="Goldberg J."/>
            <person name="Griggs A."/>
            <person name="Gujja S."/>
            <person name="Heiman D."/>
            <person name="Hepburn T."/>
            <person name="Howarth C."/>
            <person name="Jen D."/>
            <person name="Larson L."/>
            <person name="Lewis B."/>
            <person name="Mehta T."/>
            <person name="Park D."/>
            <person name="Pearson M."/>
            <person name="Roberts A."/>
            <person name="Saif S."/>
            <person name="Shenoy N."/>
            <person name="Sisk P."/>
            <person name="Stolte C."/>
            <person name="Sykes S."/>
            <person name="Walk T."/>
            <person name="White J."/>
            <person name="Yandava C."/>
            <person name="Burger G."/>
            <person name="Gray M.W."/>
            <person name="Holland P.W.H."/>
            <person name="King N."/>
            <person name="Lang F.B.F."/>
            <person name="Roger A.J."/>
            <person name="Ruiz-Trillo I."/>
            <person name="Lander E."/>
            <person name="Nusbaum C."/>
        </authorList>
    </citation>
    <scope>NUCLEOTIDE SEQUENCE [LARGE SCALE GENOMIC DNA]</scope>
    <source>
        <strain evidence="12">ATCC 38327</strain>
    </source>
</reference>
<dbReference type="GO" id="GO:0005829">
    <property type="term" value="C:cytosol"/>
    <property type="evidence" value="ECO:0007669"/>
    <property type="project" value="UniProtKB-SubCell"/>
</dbReference>
<dbReference type="EMBL" id="GG745331">
    <property type="protein sequence ID" value="KNE57051.1"/>
    <property type="molecule type" value="Genomic_DNA"/>
</dbReference>
<dbReference type="PROSITE" id="PS51363">
    <property type="entry name" value="W2"/>
    <property type="match status" value="1"/>
</dbReference>
<feature type="region of interest" description="Disordered" evidence="9">
    <location>
        <begin position="445"/>
        <end position="473"/>
    </location>
</feature>
<dbReference type="Pfam" id="PF00483">
    <property type="entry name" value="NTP_transferase"/>
    <property type="match status" value="1"/>
</dbReference>